<evidence type="ECO:0000313" key="2">
    <source>
        <dbReference type="Proteomes" id="UP000193922"/>
    </source>
</evidence>
<protein>
    <submittedName>
        <fullName evidence="1">Uncharacterized protein</fullName>
    </submittedName>
</protein>
<dbReference type="RefSeq" id="XP_040745055.1">
    <property type="nucleotide sequence ID" value="XM_040883290.1"/>
</dbReference>
<dbReference type="EMBL" id="MCFD01000004">
    <property type="protein sequence ID" value="ORX71540.1"/>
    <property type="molecule type" value="Genomic_DNA"/>
</dbReference>
<proteinExistence type="predicted"/>
<organism evidence="1 2">
    <name type="scientific">Linderina pennispora</name>
    <dbReference type="NCBI Taxonomy" id="61395"/>
    <lineage>
        <taxon>Eukaryota</taxon>
        <taxon>Fungi</taxon>
        <taxon>Fungi incertae sedis</taxon>
        <taxon>Zoopagomycota</taxon>
        <taxon>Kickxellomycotina</taxon>
        <taxon>Kickxellomycetes</taxon>
        <taxon>Kickxellales</taxon>
        <taxon>Kickxellaceae</taxon>
        <taxon>Linderina</taxon>
    </lineage>
</organism>
<keyword evidence="2" id="KW-1185">Reference proteome</keyword>
<reference evidence="1 2" key="1">
    <citation type="submission" date="2016-07" db="EMBL/GenBank/DDBJ databases">
        <title>Pervasive Adenine N6-methylation of Active Genes in Fungi.</title>
        <authorList>
            <consortium name="DOE Joint Genome Institute"/>
            <person name="Mondo S.J."/>
            <person name="Dannebaum R.O."/>
            <person name="Kuo R.C."/>
            <person name="Labutti K."/>
            <person name="Haridas S."/>
            <person name="Kuo A."/>
            <person name="Salamov A."/>
            <person name="Ahrendt S.R."/>
            <person name="Lipzen A."/>
            <person name="Sullivan W."/>
            <person name="Andreopoulos W.B."/>
            <person name="Clum A."/>
            <person name="Lindquist E."/>
            <person name="Daum C."/>
            <person name="Ramamoorthy G.K."/>
            <person name="Gryganskyi A."/>
            <person name="Culley D."/>
            <person name="Magnuson J.K."/>
            <person name="James T.Y."/>
            <person name="O'Malley M.A."/>
            <person name="Stajich J.E."/>
            <person name="Spatafora J.W."/>
            <person name="Visel A."/>
            <person name="Grigoriev I.V."/>
        </authorList>
    </citation>
    <scope>NUCLEOTIDE SEQUENCE [LARGE SCALE GENOMIC DNA]</scope>
    <source>
        <strain evidence="1 2">ATCC 12442</strain>
    </source>
</reference>
<name>A0A1Y1WDC4_9FUNG</name>
<sequence length="193" mass="21627">MLPILTSVFLERIRRDCEGLSHVGQAPSDCRSRHSREEGAFVHRDCGHTDSIKRQIWELQDGNIVLQTGSSCTGSAQILCTTEPGSARYTRCFHNQHRCSWELHARQLAVRTTQWAAVTTWFLEIIVPPHFDRLPSEYTVLIIDANGYLLTGATLPPTMRLASRMLGIFIQTGLRDAKSSGCKSNPESDQKTS</sequence>
<accession>A0A1Y1WDC4</accession>
<dbReference type="AlphaFoldDB" id="A0A1Y1WDC4"/>
<comment type="caution">
    <text evidence="1">The sequence shown here is derived from an EMBL/GenBank/DDBJ whole genome shotgun (WGS) entry which is preliminary data.</text>
</comment>
<dbReference type="Proteomes" id="UP000193922">
    <property type="component" value="Unassembled WGS sequence"/>
</dbReference>
<dbReference type="GeneID" id="63799938"/>
<evidence type="ECO:0000313" key="1">
    <source>
        <dbReference type="EMBL" id="ORX71540.1"/>
    </source>
</evidence>
<gene>
    <name evidence="1" type="ORF">DL89DRAFT_128100</name>
</gene>